<comment type="caution">
    <text evidence="1">The sequence shown here is derived from an EMBL/GenBank/DDBJ whole genome shotgun (WGS) entry which is preliminary data.</text>
</comment>
<dbReference type="AlphaFoldDB" id="A0A2N6MNH2"/>
<organism evidence="1 2">
    <name type="scientific">Fischerella thermalis CCMEE 5330</name>
    <dbReference type="NCBI Taxonomy" id="2019670"/>
    <lineage>
        <taxon>Bacteria</taxon>
        <taxon>Bacillati</taxon>
        <taxon>Cyanobacteriota</taxon>
        <taxon>Cyanophyceae</taxon>
        <taxon>Nostocales</taxon>
        <taxon>Hapalosiphonaceae</taxon>
        <taxon>Fischerella</taxon>
    </lineage>
</organism>
<dbReference type="Proteomes" id="UP000234966">
    <property type="component" value="Unassembled WGS sequence"/>
</dbReference>
<reference evidence="1 2" key="1">
    <citation type="submission" date="2017-07" db="EMBL/GenBank/DDBJ databases">
        <title>Genomes of Fischerella (Mastigocladus) sp. strains.</title>
        <authorList>
            <person name="Miller S.R."/>
        </authorList>
    </citation>
    <scope>NUCLEOTIDE SEQUENCE [LARGE SCALE GENOMIC DNA]</scope>
    <source>
        <strain evidence="1 2">CCMEE 5330</strain>
    </source>
</reference>
<evidence type="ECO:0000313" key="2">
    <source>
        <dbReference type="Proteomes" id="UP000234966"/>
    </source>
</evidence>
<name>A0A2N6MNH2_9CYAN</name>
<proteinExistence type="predicted"/>
<accession>A0A2N6MNH2</accession>
<evidence type="ECO:0000313" key="1">
    <source>
        <dbReference type="EMBL" id="PMB48272.1"/>
    </source>
</evidence>
<dbReference type="EMBL" id="NMQI01000031">
    <property type="protein sequence ID" value="PMB48272.1"/>
    <property type="molecule type" value="Genomic_DNA"/>
</dbReference>
<gene>
    <name evidence="1" type="ORF">CEN41_01700</name>
</gene>
<protein>
    <submittedName>
        <fullName evidence="1">Uncharacterized protein</fullName>
    </submittedName>
</protein>
<sequence length="518" mass="58661">MLAKQWLKSFVITPADVEDITNYLLEKETPMLTRDLALYLIGKRLEQERALYQKRFKVARLYNPAESHEIGDKLIFGKWDLALGVVKDKRPGNNPVYGDFSVITVEFADTKEIRHFASEFKGDHPLVHNPAGDVIHTTANLTAQDIFDAATLDVTGRMLEALHANKDLKQVAGYWFPKDLVLDIDIGTLHLAEAVLDMNNGGPLSPEQIIEQIGGLGAAAMTLQTFSLNLAMSQDPRFDEVGPAGRILWFLKRMEPEAVQRIPDPLVYRPIEYDEDLLDEDMLDLEAELDDELSDIEMSGKAPKARVKLIYPHRRVGSLPLNAQTRQIFPTARTPRISITLVDETDNTRYAGWVVHEHRYVYGLYDYYTKHQLPVGTLITVRRGPNDGEYIVSHVAHRARVEYIPIFAPHTDRIAFENGRRSIGADYDPLLIVGVDDLKAIEALTKFYQNKTLLTIIRSLIQELSKLSPQGTVHFATIYSAVNVLRRCPPGPIFALLQANAEFEDVGDYYWRLAQVER</sequence>